<keyword evidence="11" id="KW-0670">Pyruvate</keyword>
<dbReference type="RefSeq" id="WP_094324944.1">
    <property type="nucleotide sequence ID" value="NZ_CP022347.1"/>
</dbReference>
<evidence type="ECO:0000256" key="3">
    <source>
        <dbReference type="ARBA" id="ARBA00012243"/>
    </source>
</evidence>
<name>A0A222MVX4_9BACT</name>
<dbReference type="GO" id="GO:0004609">
    <property type="term" value="F:phosphatidylserine decarboxylase activity"/>
    <property type="evidence" value="ECO:0007669"/>
    <property type="project" value="UniProtKB-EC"/>
</dbReference>
<evidence type="ECO:0000256" key="8">
    <source>
        <dbReference type="ARBA" id="ARBA00023209"/>
    </source>
</evidence>
<keyword evidence="8" id="KW-0594">Phospholipid biosynthesis</keyword>
<evidence type="ECO:0000256" key="7">
    <source>
        <dbReference type="ARBA" id="ARBA00023145"/>
    </source>
</evidence>
<dbReference type="NCBIfam" id="NF003038">
    <property type="entry name" value="PRK03934.1"/>
    <property type="match status" value="1"/>
</dbReference>
<dbReference type="PANTHER" id="PTHR10067:SF6">
    <property type="entry name" value="PHOSPHATIDYLSERINE DECARBOXYLASE PROENZYME, MITOCHONDRIAL"/>
    <property type="match status" value="1"/>
</dbReference>
<evidence type="ECO:0000256" key="12">
    <source>
        <dbReference type="ARBA" id="ARBA00024326"/>
    </source>
</evidence>
<comment type="pathway">
    <text evidence="2">Lipid metabolism.</text>
</comment>
<evidence type="ECO:0000256" key="10">
    <source>
        <dbReference type="ARBA" id="ARBA00023264"/>
    </source>
</evidence>
<dbReference type="GO" id="GO:0006646">
    <property type="term" value="P:phosphatidylethanolamine biosynthetic process"/>
    <property type="evidence" value="ECO:0007669"/>
    <property type="project" value="UniProtKB-UniPathway"/>
</dbReference>
<dbReference type="PANTHER" id="PTHR10067">
    <property type="entry name" value="PHOSPHATIDYLSERINE DECARBOXYLASE"/>
    <property type="match status" value="1"/>
</dbReference>
<comment type="cofactor">
    <cofactor evidence="1">
        <name>pyruvate</name>
        <dbReference type="ChEBI" id="CHEBI:15361"/>
    </cofactor>
</comment>
<reference evidence="13 14" key="1">
    <citation type="submission" date="2017-07" db="EMBL/GenBank/DDBJ databases">
        <title>Analysis of two Campylobacter avium genomes and identification of a novel hippuricase gene.</title>
        <authorList>
            <person name="Miller W.G."/>
            <person name="Chapman M.H."/>
            <person name="Yee E."/>
            <person name="Revez J."/>
            <person name="Bono J.L."/>
            <person name="Rossi M."/>
        </authorList>
    </citation>
    <scope>NUCLEOTIDE SEQUENCE [LARGE SCALE GENOMIC DNA]</scope>
    <source>
        <strain evidence="13 14">LMG 24591</strain>
    </source>
</reference>
<keyword evidence="7" id="KW-0865">Zymogen</keyword>
<evidence type="ECO:0000313" key="14">
    <source>
        <dbReference type="Proteomes" id="UP000201169"/>
    </source>
</evidence>
<accession>A0A222MVX4</accession>
<protein>
    <recommendedName>
        <fullName evidence="3">phosphatidylserine decarboxylase</fullName>
        <ecNumber evidence="3">4.1.1.65</ecNumber>
    </recommendedName>
</protein>
<dbReference type="NCBIfam" id="TIGR00163">
    <property type="entry name" value="PS_decarb"/>
    <property type="match status" value="1"/>
</dbReference>
<organism evidence="13 14">
    <name type="scientific">Campylobacter avium LMG 24591</name>
    <dbReference type="NCBI Taxonomy" id="522484"/>
    <lineage>
        <taxon>Bacteria</taxon>
        <taxon>Pseudomonadati</taxon>
        <taxon>Campylobacterota</taxon>
        <taxon>Epsilonproteobacteria</taxon>
        <taxon>Campylobacterales</taxon>
        <taxon>Campylobacteraceae</taxon>
        <taxon>Campylobacter</taxon>
    </lineage>
</organism>
<dbReference type="Proteomes" id="UP000201169">
    <property type="component" value="Chromosome"/>
</dbReference>
<dbReference type="AlphaFoldDB" id="A0A222MVX4"/>
<keyword evidence="4" id="KW-0444">Lipid biosynthesis</keyword>
<keyword evidence="14" id="KW-1185">Reference proteome</keyword>
<dbReference type="UniPathway" id="UPA00558"/>
<dbReference type="OrthoDB" id="9802030at2"/>
<evidence type="ECO:0000256" key="6">
    <source>
        <dbReference type="ARBA" id="ARBA00023098"/>
    </source>
</evidence>
<sequence length="267" mass="30709">MTFSNFSSRLFGKVAKCNFPSFLQKLINKAYVKYFDIDMSEFKQPDEYLSLNELFTRTLQIQRKIEDEFISPSDGKILELGQSFDAKDEKFAFSIKGFTYSLNELLKNSYEDSEFKNGLDYVNIYLSPKDYHRFHSPFDMQILSATYVSGELFSVSEKKLSKVANLYTKNERLILKCLVKNFYIWLVFVGAQNVGSIRLSFDESIQTNANKGNFTKTYDSLFLNKADELGHFEMGSTIVLIAQSKNLSFKPLANSTVKFGEKIATFL</sequence>
<dbReference type="InterPro" id="IPR003817">
    <property type="entry name" value="PS_Dcarbxylase"/>
</dbReference>
<proteinExistence type="predicted"/>
<gene>
    <name evidence="13" type="primary">psd</name>
    <name evidence="13" type="ORF">CAV_0497</name>
</gene>
<evidence type="ECO:0000256" key="9">
    <source>
        <dbReference type="ARBA" id="ARBA00023239"/>
    </source>
</evidence>
<keyword evidence="6" id="KW-0443">Lipid metabolism</keyword>
<evidence type="ECO:0000256" key="11">
    <source>
        <dbReference type="ARBA" id="ARBA00023317"/>
    </source>
</evidence>
<dbReference type="Pfam" id="PF02666">
    <property type="entry name" value="PS_Dcarbxylase"/>
    <property type="match status" value="1"/>
</dbReference>
<evidence type="ECO:0000256" key="4">
    <source>
        <dbReference type="ARBA" id="ARBA00022516"/>
    </source>
</evidence>
<dbReference type="EC" id="4.1.1.65" evidence="3"/>
<keyword evidence="5" id="KW-0210">Decarboxylase</keyword>
<dbReference type="EMBL" id="CP022347">
    <property type="protein sequence ID" value="ASQ30164.1"/>
    <property type="molecule type" value="Genomic_DNA"/>
</dbReference>
<dbReference type="InterPro" id="IPR033177">
    <property type="entry name" value="PSD-B"/>
</dbReference>
<evidence type="ECO:0000313" key="13">
    <source>
        <dbReference type="EMBL" id="ASQ30164.1"/>
    </source>
</evidence>
<dbReference type="KEGG" id="cavi:CAV_0497"/>
<evidence type="ECO:0000256" key="1">
    <source>
        <dbReference type="ARBA" id="ARBA00001928"/>
    </source>
</evidence>
<keyword evidence="9 13" id="KW-0456">Lyase</keyword>
<keyword evidence="10" id="KW-1208">Phospholipid metabolism</keyword>
<comment type="pathway">
    <text evidence="12">Phospholipid metabolism; phosphatidylethanolamine biosynthesis.</text>
</comment>
<evidence type="ECO:0000256" key="2">
    <source>
        <dbReference type="ARBA" id="ARBA00005189"/>
    </source>
</evidence>
<evidence type="ECO:0000256" key="5">
    <source>
        <dbReference type="ARBA" id="ARBA00022793"/>
    </source>
</evidence>